<name>A0ABY4C488_9BACT</name>
<evidence type="ECO:0000313" key="2">
    <source>
        <dbReference type="Proteomes" id="UP000830116"/>
    </source>
</evidence>
<dbReference type="Proteomes" id="UP000830116">
    <property type="component" value="Chromosome"/>
</dbReference>
<dbReference type="InterPro" id="IPR029069">
    <property type="entry name" value="HotDog_dom_sf"/>
</dbReference>
<reference evidence="1" key="1">
    <citation type="submission" date="2022-03" db="EMBL/GenBank/DDBJ databases">
        <title>Genome Identification and Characterization of new species Bdellovibrio reynosense LBG001 sp. nov. from a Mexico soil sample.</title>
        <authorList>
            <person name="Camilli A."/>
            <person name="Ajao Y."/>
            <person name="Guo X."/>
        </authorList>
    </citation>
    <scope>NUCLEOTIDE SEQUENCE</scope>
    <source>
        <strain evidence="1">LBG001</strain>
    </source>
</reference>
<sequence>MNLFFRLIHILIFSRFRSKISLMDECSTPFRTWPTDLDVLMHMNNGVYLSLQDLARMDFMIRMGAAPKISKQGWYPVVASEMIRFRRSLQVFQKFSIHTRLISWDEKSIYLEHKFLSGGEIMAAGYIRARFLSKKGGTVSPQELLALIGAEASPPQFPSSLSSWITADNELQK</sequence>
<dbReference type="EMBL" id="CP093442">
    <property type="protein sequence ID" value="UOE99714.1"/>
    <property type="molecule type" value="Genomic_DNA"/>
</dbReference>
<accession>A0ABY4C488</accession>
<proteinExistence type="predicted"/>
<protein>
    <submittedName>
        <fullName evidence="1">Thioesterase family protein</fullName>
    </submittedName>
</protein>
<organism evidence="1 2">
    <name type="scientific">Bdellovibrio reynosensis</name>
    <dbReference type="NCBI Taxonomy" id="2835041"/>
    <lineage>
        <taxon>Bacteria</taxon>
        <taxon>Pseudomonadati</taxon>
        <taxon>Bdellovibrionota</taxon>
        <taxon>Bdellovibrionia</taxon>
        <taxon>Bdellovibrionales</taxon>
        <taxon>Pseudobdellovibrionaceae</taxon>
        <taxon>Bdellovibrio</taxon>
    </lineage>
</organism>
<dbReference type="PANTHER" id="PTHR12475:SF4">
    <property type="entry name" value="PROTEIN THEM6"/>
    <property type="match status" value="1"/>
</dbReference>
<dbReference type="InterPro" id="IPR051490">
    <property type="entry name" value="THEM6_lcsJ_thioesterase"/>
</dbReference>
<dbReference type="PANTHER" id="PTHR12475">
    <property type="match status" value="1"/>
</dbReference>
<keyword evidence="2" id="KW-1185">Reference proteome</keyword>
<dbReference type="RefSeq" id="WP_243534864.1">
    <property type="nucleotide sequence ID" value="NZ_CP093442.1"/>
</dbReference>
<dbReference type="Gene3D" id="3.10.129.10">
    <property type="entry name" value="Hotdog Thioesterase"/>
    <property type="match status" value="1"/>
</dbReference>
<gene>
    <name evidence="1" type="ORF">MNR06_08400</name>
</gene>
<dbReference type="Pfam" id="PF13279">
    <property type="entry name" value="4HBT_2"/>
    <property type="match status" value="1"/>
</dbReference>
<evidence type="ECO:0000313" key="1">
    <source>
        <dbReference type="EMBL" id="UOE99714.1"/>
    </source>
</evidence>
<dbReference type="SUPFAM" id="SSF54637">
    <property type="entry name" value="Thioesterase/thiol ester dehydrase-isomerase"/>
    <property type="match status" value="1"/>
</dbReference>
<dbReference type="CDD" id="cd00586">
    <property type="entry name" value="4HBT"/>
    <property type="match status" value="1"/>
</dbReference>